<evidence type="ECO:0000313" key="1">
    <source>
        <dbReference type="EMBL" id="QDU34256.1"/>
    </source>
</evidence>
<dbReference type="AlphaFoldDB" id="A0A517YVM1"/>
<dbReference type="Proteomes" id="UP000317369">
    <property type="component" value="Chromosome"/>
</dbReference>
<accession>A0A517YVM1</accession>
<dbReference type="EMBL" id="CP036425">
    <property type="protein sequence ID" value="QDU34256.1"/>
    <property type="molecule type" value="Genomic_DNA"/>
</dbReference>
<name>A0A517YVM1_9BACT</name>
<keyword evidence="2" id="KW-1185">Reference proteome</keyword>
<protein>
    <submittedName>
        <fullName evidence="1">Uncharacterized protein</fullName>
    </submittedName>
</protein>
<reference evidence="1 2" key="1">
    <citation type="submission" date="2019-02" db="EMBL/GenBank/DDBJ databases">
        <title>Deep-cultivation of Planctomycetes and their phenomic and genomic characterization uncovers novel biology.</title>
        <authorList>
            <person name="Wiegand S."/>
            <person name="Jogler M."/>
            <person name="Boedeker C."/>
            <person name="Pinto D."/>
            <person name="Vollmers J."/>
            <person name="Rivas-Marin E."/>
            <person name="Kohn T."/>
            <person name="Peeters S.H."/>
            <person name="Heuer A."/>
            <person name="Rast P."/>
            <person name="Oberbeckmann S."/>
            <person name="Bunk B."/>
            <person name="Jeske O."/>
            <person name="Meyerdierks A."/>
            <person name="Storesund J.E."/>
            <person name="Kallscheuer N."/>
            <person name="Luecker S."/>
            <person name="Lage O.M."/>
            <person name="Pohl T."/>
            <person name="Merkel B.J."/>
            <person name="Hornburger P."/>
            <person name="Mueller R.-W."/>
            <person name="Bruemmer F."/>
            <person name="Labrenz M."/>
            <person name="Spormann A.M."/>
            <person name="Op den Camp H."/>
            <person name="Overmann J."/>
            <person name="Amann R."/>
            <person name="Jetten M.S.M."/>
            <person name="Mascher T."/>
            <person name="Medema M.H."/>
            <person name="Devos D.P."/>
            <person name="Kaster A.-K."/>
            <person name="Ovreas L."/>
            <person name="Rohde M."/>
            <person name="Galperin M.Y."/>
            <person name="Jogler C."/>
        </authorList>
    </citation>
    <scope>NUCLEOTIDE SEQUENCE [LARGE SCALE GENOMIC DNA]</scope>
    <source>
        <strain evidence="1 2">KS4</strain>
    </source>
</reference>
<organism evidence="1 2">
    <name type="scientific">Poriferisphaera corsica</name>
    <dbReference type="NCBI Taxonomy" id="2528020"/>
    <lineage>
        <taxon>Bacteria</taxon>
        <taxon>Pseudomonadati</taxon>
        <taxon>Planctomycetota</taxon>
        <taxon>Phycisphaerae</taxon>
        <taxon>Phycisphaerales</taxon>
        <taxon>Phycisphaeraceae</taxon>
        <taxon>Poriferisphaera</taxon>
    </lineage>
</organism>
<sequence>MDSLYKKLGGKAPYVIVPNWPCPKTENFIKELRLRGERSGKTDQLYKLMKDSMIPNSQVAIVKANGVVMIECNTPPTPHYWQRFKEYIRTYKLRIKRAWQISIGVNDDL</sequence>
<gene>
    <name evidence="1" type="ORF">KS4_23220</name>
</gene>
<dbReference type="KEGG" id="pcor:KS4_23220"/>
<dbReference type="RefSeq" id="WP_145077948.1">
    <property type="nucleotide sequence ID" value="NZ_CP036425.1"/>
</dbReference>
<evidence type="ECO:0000313" key="2">
    <source>
        <dbReference type="Proteomes" id="UP000317369"/>
    </source>
</evidence>
<proteinExistence type="predicted"/>